<accession>A0A0F4Z4H0</accession>
<evidence type="ECO:0000259" key="2">
    <source>
        <dbReference type="Pfam" id="PF04909"/>
    </source>
</evidence>
<proteinExistence type="inferred from homology"/>
<evidence type="ECO:0000313" key="4">
    <source>
        <dbReference type="Proteomes" id="UP000053958"/>
    </source>
</evidence>
<dbReference type="InterPro" id="IPR006680">
    <property type="entry name" value="Amidohydro-rel"/>
</dbReference>
<dbReference type="SUPFAM" id="SSF51556">
    <property type="entry name" value="Metallo-dependent hydrolases"/>
    <property type="match status" value="1"/>
</dbReference>
<dbReference type="AlphaFoldDB" id="A0A0F4Z4H0"/>
<evidence type="ECO:0000313" key="3">
    <source>
        <dbReference type="EMBL" id="KKA25429.1"/>
    </source>
</evidence>
<comment type="caution">
    <text evidence="3">The sequence shown here is derived from an EMBL/GenBank/DDBJ whole genome shotgun (WGS) entry which is preliminary data.</text>
</comment>
<dbReference type="Proteomes" id="UP000053958">
    <property type="component" value="Unassembled WGS sequence"/>
</dbReference>
<dbReference type="GO" id="GO:0016787">
    <property type="term" value="F:hydrolase activity"/>
    <property type="evidence" value="ECO:0007669"/>
    <property type="project" value="InterPro"/>
</dbReference>
<feature type="domain" description="Amidohydrolase-related" evidence="2">
    <location>
        <begin position="222"/>
        <end position="367"/>
    </location>
</feature>
<organism evidence="3 4">
    <name type="scientific">Rasamsonia emersonii (strain ATCC 16479 / CBS 393.64 / IMI 116815)</name>
    <dbReference type="NCBI Taxonomy" id="1408163"/>
    <lineage>
        <taxon>Eukaryota</taxon>
        <taxon>Fungi</taxon>
        <taxon>Dikarya</taxon>
        <taxon>Ascomycota</taxon>
        <taxon>Pezizomycotina</taxon>
        <taxon>Eurotiomycetes</taxon>
        <taxon>Eurotiomycetidae</taxon>
        <taxon>Eurotiales</taxon>
        <taxon>Trichocomaceae</taxon>
        <taxon>Rasamsonia</taxon>
    </lineage>
</organism>
<dbReference type="InterPro" id="IPR052350">
    <property type="entry name" value="Metallo-dep_Lactonases"/>
</dbReference>
<dbReference type="PANTHER" id="PTHR43569">
    <property type="entry name" value="AMIDOHYDROLASE"/>
    <property type="match status" value="1"/>
</dbReference>
<dbReference type="STRING" id="1408163.A0A0F4Z4H0"/>
<keyword evidence="4" id="KW-1185">Reference proteome</keyword>
<evidence type="ECO:0000256" key="1">
    <source>
        <dbReference type="ARBA" id="ARBA00038310"/>
    </source>
</evidence>
<dbReference type="Pfam" id="PF04909">
    <property type="entry name" value="Amidohydro_2"/>
    <property type="match status" value="1"/>
</dbReference>
<dbReference type="GeneID" id="25312584"/>
<sequence length="369" mass="40890">MPIPIVDSHIHLFPQTHLSTLAWHGPDNPLGAQHSIDEYRAATQSVPTSPDQTAPSTSASSTYLRGFVFLETDRISSLDENDAARGWTHALDELSLLTRIVLGEPIPGEGHQPEDRSLCLGIVPWAPVPAGPDALARYMSLAKQRARTDEVWKKVRGVRYLLQDKPAGTMFAPGFIDGLKWLGRQKLVFDLGVDARQGGLWQLREAVEMMQKVYDESKEEERVVFVINHLCKPNLRLPYSSPESITTHPDFIEWKTLITAMAAHPTTYMKLSGALSELPPLSPTPEPDIDALVDRLQPWTDAVFDAFGPERVLFGSDWPVCNIGGGGNTVSWQRWRTIVEAVLDRRGLTDDQKAGVWGGVAVKAYGLEI</sequence>
<name>A0A0F4Z4H0_RASE3</name>
<dbReference type="Gene3D" id="3.20.20.140">
    <property type="entry name" value="Metal-dependent hydrolases"/>
    <property type="match status" value="1"/>
</dbReference>
<dbReference type="OrthoDB" id="2135488at2759"/>
<dbReference type="PANTHER" id="PTHR43569:SF2">
    <property type="entry name" value="AMIDOHYDROLASE-RELATED DOMAIN-CONTAINING PROTEIN"/>
    <property type="match status" value="1"/>
</dbReference>
<gene>
    <name evidence="3" type="ORF">T310_0530</name>
</gene>
<comment type="similarity">
    <text evidence="1">Belongs to the metallo-dependent hydrolases superfamily.</text>
</comment>
<dbReference type="RefSeq" id="XP_013332041.1">
    <property type="nucleotide sequence ID" value="XM_013476587.1"/>
</dbReference>
<protein>
    <recommendedName>
        <fullName evidence="2">Amidohydrolase-related domain-containing protein</fullName>
    </recommendedName>
</protein>
<dbReference type="InterPro" id="IPR032466">
    <property type="entry name" value="Metal_Hydrolase"/>
</dbReference>
<reference evidence="3 4" key="1">
    <citation type="submission" date="2015-04" db="EMBL/GenBank/DDBJ databases">
        <authorList>
            <person name="Heijne W.H."/>
            <person name="Fedorova N.D."/>
            <person name="Nierman W.C."/>
            <person name="Vollebregt A.W."/>
            <person name="Zhao Z."/>
            <person name="Wu L."/>
            <person name="Kumar M."/>
            <person name="Stam H."/>
            <person name="van den Berg M.A."/>
            <person name="Pel H.J."/>
        </authorList>
    </citation>
    <scope>NUCLEOTIDE SEQUENCE [LARGE SCALE GENOMIC DNA]</scope>
    <source>
        <strain evidence="3 4">CBS 393.64</strain>
    </source>
</reference>
<dbReference type="EMBL" id="LASV01000022">
    <property type="protein sequence ID" value="KKA25429.1"/>
    <property type="molecule type" value="Genomic_DNA"/>
</dbReference>